<dbReference type="Proteomes" id="UP000297540">
    <property type="component" value="Unassembled WGS sequence"/>
</dbReference>
<gene>
    <name evidence="1" type="ORF">E2R66_06930</name>
</gene>
<evidence type="ECO:0000313" key="1">
    <source>
        <dbReference type="EMBL" id="TFF38735.1"/>
    </source>
</evidence>
<comment type="caution">
    <text evidence="1">The sequence shown here is derived from an EMBL/GenBank/DDBJ whole genome shotgun (WGS) entry which is preliminary data.</text>
</comment>
<dbReference type="AlphaFoldDB" id="A0A4Y8SJ84"/>
<dbReference type="RefSeq" id="WP_134737910.1">
    <property type="nucleotide sequence ID" value="NZ_SOZE01000005.1"/>
</dbReference>
<dbReference type="EMBL" id="SOZE01000005">
    <property type="protein sequence ID" value="TFF38735.1"/>
    <property type="molecule type" value="Genomic_DNA"/>
</dbReference>
<proteinExistence type="predicted"/>
<accession>A0A4Y8SJ84</accession>
<evidence type="ECO:0000313" key="2">
    <source>
        <dbReference type="Proteomes" id="UP000297540"/>
    </source>
</evidence>
<reference evidence="1 2" key="1">
    <citation type="journal article" date="2017" name="Int. J. Syst. Evol. Microbiol.">
        <title>Mucilaginibacterpsychrotolerans sp. nov., isolated from peatlands.</title>
        <authorList>
            <person name="Deng Y."/>
            <person name="Shen L."/>
            <person name="Xu B."/>
            <person name="Liu Y."/>
            <person name="Gu Z."/>
            <person name="Liu H."/>
            <person name="Zhou Y."/>
        </authorList>
    </citation>
    <scope>NUCLEOTIDE SEQUENCE [LARGE SCALE GENOMIC DNA]</scope>
    <source>
        <strain evidence="1 2">NH7-4</strain>
    </source>
</reference>
<name>A0A4Y8SJ84_9SPHI</name>
<dbReference type="OrthoDB" id="1366992at2"/>
<organism evidence="1 2">
    <name type="scientific">Mucilaginibacter psychrotolerans</name>
    <dbReference type="NCBI Taxonomy" id="1524096"/>
    <lineage>
        <taxon>Bacteria</taxon>
        <taxon>Pseudomonadati</taxon>
        <taxon>Bacteroidota</taxon>
        <taxon>Sphingobacteriia</taxon>
        <taxon>Sphingobacteriales</taxon>
        <taxon>Sphingobacteriaceae</taxon>
        <taxon>Mucilaginibacter</taxon>
    </lineage>
</organism>
<protein>
    <submittedName>
        <fullName evidence="1">Uncharacterized protein</fullName>
    </submittedName>
</protein>
<sequence length="61" mass="7245">MKFYEKYPQLKDRTFLTKVLTDTIYSTMALEDQTIEETRVEELVKTLLHDAELKGPQFFSN</sequence>
<keyword evidence="2" id="KW-1185">Reference proteome</keyword>